<dbReference type="PROSITE" id="PS50913">
    <property type="entry name" value="GRIP"/>
    <property type="match status" value="1"/>
</dbReference>
<dbReference type="InParanoid" id="H2XUH1"/>
<evidence type="ECO:0000313" key="6">
    <source>
        <dbReference type="Proteomes" id="UP000008144"/>
    </source>
</evidence>
<protein>
    <submittedName>
        <fullName evidence="5">Thyroid receptor-interacting protein 11</fullName>
    </submittedName>
</protein>
<evidence type="ECO:0000313" key="5">
    <source>
        <dbReference type="Ensembl" id="ENSCINP00000033305.1"/>
    </source>
</evidence>
<accession>H2XUH1</accession>
<dbReference type="Ensembl" id="ENSCINT00000037325.1">
    <property type="protein sequence ID" value="ENSCINP00000033305.1"/>
    <property type="gene ID" value="ENSCING00000023456.1"/>
</dbReference>
<keyword evidence="2" id="KW-0333">Golgi apparatus</keyword>
<proteinExistence type="predicted"/>
<evidence type="ECO:0000256" key="2">
    <source>
        <dbReference type="ARBA" id="ARBA00023034"/>
    </source>
</evidence>
<dbReference type="Proteomes" id="UP000008144">
    <property type="component" value="Unassembled WGS sequence"/>
</dbReference>
<dbReference type="PANTHER" id="PTHR18921:SF2">
    <property type="entry name" value="THYROID RECEPTOR-INTERACTING PROTEIN 11"/>
    <property type="match status" value="1"/>
</dbReference>
<dbReference type="GeneTree" id="ENSGT00710000106769"/>
<dbReference type="STRING" id="7719.ENSCINP00000033305"/>
<evidence type="ECO:0000259" key="4">
    <source>
        <dbReference type="PROSITE" id="PS50913"/>
    </source>
</evidence>
<sequence length="179" mass="19796">MHSVQSANEGMVDKQLVKNLLVGYFGTTSHKQSDVMRLIVSVLGFSKEEENQINPRKSWGDWLSWKRTPPKVESADLNESFSQMFVKFLETESSSNHAELPASAMATEARLKLSQRKLAAQVPAVGDRSTVAGRYNPYTPSSPHQLMHPVAPTLPTFTPLTKSTEGNILQGILRTEPSS</sequence>
<name>H2XUH1_CIOIN</name>
<comment type="subcellular location">
    <subcellularLocation>
        <location evidence="1">Golgi apparatus</location>
    </subcellularLocation>
</comment>
<dbReference type="AlphaFoldDB" id="H2XUH1"/>
<evidence type="ECO:0000256" key="1">
    <source>
        <dbReference type="ARBA" id="ARBA00004555"/>
    </source>
</evidence>
<feature type="domain" description="GRIP" evidence="4">
    <location>
        <begin position="7"/>
        <end position="56"/>
    </location>
</feature>
<reference evidence="5" key="3">
    <citation type="submission" date="2025-09" db="UniProtKB">
        <authorList>
            <consortium name="Ensembl"/>
        </authorList>
    </citation>
    <scope>IDENTIFICATION</scope>
</reference>
<gene>
    <name evidence="5" type="primary">LOC445759</name>
</gene>
<dbReference type="OMA" id="LERFCLY"/>
<evidence type="ECO:0000256" key="3">
    <source>
        <dbReference type="ARBA" id="ARBA00023054"/>
    </source>
</evidence>
<organism evidence="5 6">
    <name type="scientific">Ciona intestinalis</name>
    <name type="common">Transparent sea squirt</name>
    <name type="synonym">Ascidia intestinalis</name>
    <dbReference type="NCBI Taxonomy" id="7719"/>
    <lineage>
        <taxon>Eukaryota</taxon>
        <taxon>Metazoa</taxon>
        <taxon>Chordata</taxon>
        <taxon>Tunicata</taxon>
        <taxon>Ascidiacea</taxon>
        <taxon>Phlebobranchia</taxon>
        <taxon>Cionidae</taxon>
        <taxon>Ciona</taxon>
    </lineage>
</organism>
<keyword evidence="3" id="KW-0175">Coiled coil</keyword>
<reference evidence="5" key="2">
    <citation type="submission" date="2025-08" db="UniProtKB">
        <authorList>
            <consortium name="Ensembl"/>
        </authorList>
    </citation>
    <scope>IDENTIFICATION</scope>
</reference>
<dbReference type="HOGENOM" id="CLU_1502970_0_0_1"/>
<dbReference type="InterPro" id="IPR000237">
    <property type="entry name" value="GRIP_dom"/>
</dbReference>
<reference evidence="6" key="1">
    <citation type="journal article" date="2002" name="Science">
        <title>The draft genome of Ciona intestinalis: insights into chordate and vertebrate origins.</title>
        <authorList>
            <person name="Dehal P."/>
            <person name="Satou Y."/>
            <person name="Campbell R.K."/>
            <person name="Chapman J."/>
            <person name="Degnan B."/>
            <person name="De Tomaso A."/>
            <person name="Davidson B."/>
            <person name="Di Gregorio A."/>
            <person name="Gelpke M."/>
            <person name="Goodstein D.M."/>
            <person name="Harafuji N."/>
            <person name="Hastings K.E."/>
            <person name="Ho I."/>
            <person name="Hotta K."/>
            <person name="Huang W."/>
            <person name="Kawashima T."/>
            <person name="Lemaire P."/>
            <person name="Martinez D."/>
            <person name="Meinertzhagen I.A."/>
            <person name="Necula S."/>
            <person name="Nonaka M."/>
            <person name="Putnam N."/>
            <person name="Rash S."/>
            <person name="Saiga H."/>
            <person name="Satake M."/>
            <person name="Terry A."/>
            <person name="Yamada L."/>
            <person name="Wang H.G."/>
            <person name="Awazu S."/>
            <person name="Azumi K."/>
            <person name="Boore J."/>
            <person name="Branno M."/>
            <person name="Chin-Bow S."/>
            <person name="DeSantis R."/>
            <person name="Doyle S."/>
            <person name="Francino P."/>
            <person name="Keys D.N."/>
            <person name="Haga S."/>
            <person name="Hayashi H."/>
            <person name="Hino K."/>
            <person name="Imai K.S."/>
            <person name="Inaba K."/>
            <person name="Kano S."/>
            <person name="Kobayashi K."/>
            <person name="Kobayashi M."/>
            <person name="Lee B.I."/>
            <person name="Makabe K.W."/>
            <person name="Manohar C."/>
            <person name="Matassi G."/>
            <person name="Medina M."/>
            <person name="Mochizuki Y."/>
            <person name="Mount S."/>
            <person name="Morishita T."/>
            <person name="Miura S."/>
            <person name="Nakayama A."/>
            <person name="Nishizaka S."/>
            <person name="Nomoto H."/>
            <person name="Ohta F."/>
            <person name="Oishi K."/>
            <person name="Rigoutsos I."/>
            <person name="Sano M."/>
            <person name="Sasaki A."/>
            <person name="Sasakura Y."/>
            <person name="Shoguchi E."/>
            <person name="Shin-i T."/>
            <person name="Spagnuolo A."/>
            <person name="Stainier D."/>
            <person name="Suzuki M.M."/>
            <person name="Tassy O."/>
            <person name="Takatori N."/>
            <person name="Tokuoka M."/>
            <person name="Yagi K."/>
            <person name="Yoshizaki F."/>
            <person name="Wada S."/>
            <person name="Zhang C."/>
            <person name="Hyatt P.D."/>
            <person name="Larimer F."/>
            <person name="Detter C."/>
            <person name="Doggett N."/>
            <person name="Glavina T."/>
            <person name="Hawkins T."/>
            <person name="Richardson P."/>
            <person name="Lucas S."/>
            <person name="Kohara Y."/>
            <person name="Levine M."/>
            <person name="Satoh N."/>
            <person name="Rokhsar D.S."/>
        </authorList>
    </citation>
    <scope>NUCLEOTIDE SEQUENCE [LARGE SCALE GENOMIC DNA]</scope>
</reference>
<dbReference type="PANTHER" id="PTHR18921">
    <property type="entry name" value="MYOSIN HEAVY CHAIN - RELATED"/>
    <property type="match status" value="1"/>
</dbReference>
<dbReference type="GO" id="GO:0005794">
    <property type="term" value="C:Golgi apparatus"/>
    <property type="evidence" value="ECO:0007669"/>
    <property type="project" value="UniProtKB-SubCell"/>
</dbReference>
<keyword evidence="6" id="KW-1185">Reference proteome</keyword>